<keyword evidence="4" id="KW-1185">Reference proteome</keyword>
<dbReference type="OrthoDB" id="2107166at2759"/>
<proteinExistence type="predicted"/>
<keyword evidence="1" id="KW-0732">Signal</keyword>
<feature type="signal peptide" evidence="1">
    <location>
        <begin position="1"/>
        <end position="19"/>
    </location>
</feature>
<dbReference type="Pfam" id="PF01476">
    <property type="entry name" value="LysM"/>
    <property type="match status" value="3"/>
</dbReference>
<dbReference type="CDD" id="cd00118">
    <property type="entry name" value="LysM"/>
    <property type="match status" value="1"/>
</dbReference>
<dbReference type="InterPro" id="IPR036779">
    <property type="entry name" value="LysM_dom_sf"/>
</dbReference>
<dbReference type="InterPro" id="IPR018392">
    <property type="entry name" value="LysM"/>
</dbReference>
<evidence type="ECO:0000256" key="1">
    <source>
        <dbReference type="SAM" id="SignalP"/>
    </source>
</evidence>
<organism evidence="3 4">
    <name type="scientific">Penicillium arizonense</name>
    <dbReference type="NCBI Taxonomy" id="1835702"/>
    <lineage>
        <taxon>Eukaryota</taxon>
        <taxon>Fungi</taxon>
        <taxon>Dikarya</taxon>
        <taxon>Ascomycota</taxon>
        <taxon>Pezizomycotina</taxon>
        <taxon>Eurotiomycetes</taxon>
        <taxon>Eurotiomycetidae</taxon>
        <taxon>Eurotiales</taxon>
        <taxon>Aspergillaceae</taxon>
        <taxon>Penicillium</taxon>
    </lineage>
</organism>
<dbReference type="EMBL" id="LXJU01000002">
    <property type="protein sequence ID" value="OGE57382.1"/>
    <property type="molecule type" value="Genomic_DNA"/>
</dbReference>
<feature type="domain" description="LysM" evidence="2">
    <location>
        <begin position="38"/>
        <end position="82"/>
    </location>
</feature>
<dbReference type="Proteomes" id="UP000177622">
    <property type="component" value="Unassembled WGS sequence"/>
</dbReference>
<dbReference type="RefSeq" id="XP_022492807.1">
    <property type="nucleotide sequence ID" value="XM_022627413.1"/>
</dbReference>
<reference evidence="3 4" key="1">
    <citation type="journal article" date="2016" name="Sci. Rep.">
        <title>Penicillium arizonense, a new, genome sequenced fungal species, reveals a high chemical diversity in secreted metabolites.</title>
        <authorList>
            <person name="Grijseels S."/>
            <person name="Nielsen J.C."/>
            <person name="Randelovic M."/>
            <person name="Nielsen J."/>
            <person name="Nielsen K.F."/>
            <person name="Workman M."/>
            <person name="Frisvad J.C."/>
        </authorList>
    </citation>
    <scope>NUCLEOTIDE SEQUENCE [LARGE SCALE GENOMIC DNA]</scope>
    <source>
        <strain evidence="3 4">CBS 141311</strain>
    </source>
</reference>
<feature type="chain" id="PRO_5009519929" description="LysM domain-containing protein" evidence="1">
    <location>
        <begin position="20"/>
        <end position="230"/>
    </location>
</feature>
<evidence type="ECO:0000259" key="2">
    <source>
        <dbReference type="PROSITE" id="PS51782"/>
    </source>
</evidence>
<name>A0A1F5LW62_PENAI</name>
<protein>
    <recommendedName>
        <fullName evidence="2">LysM domain-containing protein</fullName>
    </recommendedName>
</protein>
<evidence type="ECO:0000313" key="4">
    <source>
        <dbReference type="Proteomes" id="UP000177622"/>
    </source>
</evidence>
<dbReference type="SMART" id="SM00257">
    <property type="entry name" value="LysM"/>
    <property type="match status" value="2"/>
</dbReference>
<evidence type="ECO:0000313" key="3">
    <source>
        <dbReference type="EMBL" id="OGE57382.1"/>
    </source>
</evidence>
<gene>
    <name evidence="3" type="ORF">PENARI_c002G04011</name>
</gene>
<dbReference type="PROSITE" id="PS51782">
    <property type="entry name" value="LYSM"/>
    <property type="match status" value="1"/>
</dbReference>
<sequence length="230" mass="25141">MYPSSLKTFLLALAISASALPHRSRSTCDESSLNATSFVYTTTSEDTIFSIAKKFDRGACDIARANRMIDAEHLYADFTLRIPAQVCNPDSSTCLLTKQNATETCVKGGPHDYRTIAGDTIERIALYKLNVTVDTIWSQAKGMISSTTEVLPAGTWLKIPQCVPSVCSVTPFHFTYGVYKDLAEKFGTTVGQIMSFNGMYNYSDHTAAEAAWITVPMGCTTLALNVTEEI</sequence>
<dbReference type="AlphaFoldDB" id="A0A1F5LW62"/>
<dbReference type="Gene3D" id="3.10.350.10">
    <property type="entry name" value="LysM domain"/>
    <property type="match status" value="2"/>
</dbReference>
<accession>A0A1F5LW62</accession>
<dbReference type="SUPFAM" id="SSF54106">
    <property type="entry name" value="LysM domain"/>
    <property type="match status" value="1"/>
</dbReference>
<comment type="caution">
    <text evidence="3">The sequence shown here is derived from an EMBL/GenBank/DDBJ whole genome shotgun (WGS) entry which is preliminary data.</text>
</comment>
<dbReference type="STRING" id="1835702.A0A1F5LW62"/>
<dbReference type="GeneID" id="34572147"/>